<proteinExistence type="predicted"/>
<dbReference type="PANTHER" id="PTHR47506:SF1">
    <property type="entry name" value="HTH-TYPE TRANSCRIPTIONAL REGULATOR YJDC"/>
    <property type="match status" value="1"/>
</dbReference>
<dbReference type="RefSeq" id="WP_221031810.1">
    <property type="nucleotide sequence ID" value="NZ_CP139781.1"/>
</dbReference>
<dbReference type="InterPro" id="IPR009057">
    <property type="entry name" value="Homeodomain-like_sf"/>
</dbReference>
<dbReference type="SUPFAM" id="SSF46689">
    <property type="entry name" value="Homeodomain-like"/>
    <property type="match status" value="1"/>
</dbReference>
<reference evidence="6 7" key="2">
    <citation type="submission" date="2023-12" db="EMBL/GenBank/DDBJ databases">
        <title>Description of an unclassified Opitutus bacterium of Verrucomicrobiota.</title>
        <authorList>
            <person name="Zhang D.-F."/>
        </authorList>
    </citation>
    <scope>NUCLEOTIDE SEQUENCE [LARGE SCALE GENOMIC DNA]</scope>
    <source>
        <strain evidence="6 7">WL0086</strain>
    </source>
</reference>
<dbReference type="PANTHER" id="PTHR47506">
    <property type="entry name" value="TRANSCRIPTIONAL REGULATORY PROTEIN"/>
    <property type="match status" value="1"/>
</dbReference>
<name>A0ABZ1CEK2_9BACT</name>
<dbReference type="PROSITE" id="PS50977">
    <property type="entry name" value="HTH_TETR_2"/>
    <property type="match status" value="1"/>
</dbReference>
<keyword evidence="7" id="KW-1185">Reference proteome</keyword>
<evidence type="ECO:0000256" key="4">
    <source>
        <dbReference type="PROSITE-ProRule" id="PRU00335"/>
    </source>
</evidence>
<dbReference type="Pfam" id="PF00440">
    <property type="entry name" value="TetR_N"/>
    <property type="match status" value="1"/>
</dbReference>
<dbReference type="SUPFAM" id="SSF48498">
    <property type="entry name" value="Tetracyclin repressor-like, C-terminal domain"/>
    <property type="match status" value="1"/>
</dbReference>
<evidence type="ECO:0000256" key="2">
    <source>
        <dbReference type="ARBA" id="ARBA00023125"/>
    </source>
</evidence>
<evidence type="ECO:0000313" key="6">
    <source>
        <dbReference type="EMBL" id="WRQ88710.1"/>
    </source>
</evidence>
<reference evidence="6 7" key="1">
    <citation type="submission" date="2021-08" db="EMBL/GenBank/DDBJ databases">
        <authorList>
            <person name="Zhang D."/>
            <person name="Zhang A."/>
            <person name="Wang L."/>
        </authorList>
    </citation>
    <scope>NUCLEOTIDE SEQUENCE [LARGE SCALE GENOMIC DNA]</scope>
    <source>
        <strain evidence="6 7">WL0086</strain>
    </source>
</reference>
<accession>A0ABZ1CEK2</accession>
<keyword evidence="2 4" id="KW-0238">DNA-binding</keyword>
<dbReference type="Proteomes" id="UP000738431">
    <property type="component" value="Chromosome"/>
</dbReference>
<feature type="DNA-binding region" description="H-T-H motif" evidence="4">
    <location>
        <begin position="30"/>
        <end position="49"/>
    </location>
</feature>
<protein>
    <submittedName>
        <fullName evidence="6">TetR/AcrR family transcriptional regulator</fullName>
    </submittedName>
</protein>
<evidence type="ECO:0000313" key="7">
    <source>
        <dbReference type="Proteomes" id="UP000738431"/>
    </source>
</evidence>
<dbReference type="PRINTS" id="PR00455">
    <property type="entry name" value="HTHTETR"/>
</dbReference>
<sequence length="193" mass="22171">MAIEPNKSRKEQLLDVASYLFYEQGYHATGIKQIIEKAGIAKGTFFSHFQSKEQLGVAWLHKRHHTWNSWLQAYLSDQDPTPMGQILGIFNFVERWMQDCDYRGCAFLNALSEMPDATNPLRKEILEHKQDLLNQLEHLVSRLKPEESPEAHLALAHSLLVLLSGCITEMQVFRALWPIDAARRAACALIERK</sequence>
<dbReference type="Gene3D" id="1.10.357.10">
    <property type="entry name" value="Tetracycline Repressor, domain 2"/>
    <property type="match status" value="1"/>
</dbReference>
<dbReference type="InterPro" id="IPR036271">
    <property type="entry name" value="Tet_transcr_reg_TetR-rel_C_sf"/>
</dbReference>
<evidence type="ECO:0000259" key="5">
    <source>
        <dbReference type="PROSITE" id="PS50977"/>
    </source>
</evidence>
<dbReference type="Pfam" id="PF16925">
    <property type="entry name" value="TetR_C_13"/>
    <property type="match status" value="1"/>
</dbReference>
<dbReference type="InterPro" id="IPR001647">
    <property type="entry name" value="HTH_TetR"/>
</dbReference>
<evidence type="ECO:0000256" key="3">
    <source>
        <dbReference type="ARBA" id="ARBA00023163"/>
    </source>
</evidence>
<keyword evidence="3" id="KW-0804">Transcription</keyword>
<keyword evidence="1" id="KW-0805">Transcription regulation</keyword>
<dbReference type="InterPro" id="IPR011075">
    <property type="entry name" value="TetR_C"/>
</dbReference>
<dbReference type="EMBL" id="CP139781">
    <property type="protein sequence ID" value="WRQ88710.1"/>
    <property type="molecule type" value="Genomic_DNA"/>
</dbReference>
<organism evidence="6 7">
    <name type="scientific">Actomonas aquatica</name>
    <dbReference type="NCBI Taxonomy" id="2866162"/>
    <lineage>
        <taxon>Bacteria</taxon>
        <taxon>Pseudomonadati</taxon>
        <taxon>Verrucomicrobiota</taxon>
        <taxon>Opitutia</taxon>
        <taxon>Opitutales</taxon>
        <taxon>Opitutaceae</taxon>
        <taxon>Actomonas</taxon>
    </lineage>
</organism>
<feature type="domain" description="HTH tetR-type" evidence="5">
    <location>
        <begin position="7"/>
        <end position="67"/>
    </location>
</feature>
<gene>
    <name evidence="6" type="ORF">K1X11_004790</name>
</gene>
<evidence type="ECO:0000256" key="1">
    <source>
        <dbReference type="ARBA" id="ARBA00023015"/>
    </source>
</evidence>